<keyword evidence="1" id="KW-0472">Membrane</keyword>
<evidence type="ECO:0000313" key="3">
    <source>
        <dbReference type="EMBL" id="GAA0557469.1"/>
    </source>
</evidence>
<evidence type="ECO:0000259" key="2">
    <source>
        <dbReference type="Pfam" id="PF04149"/>
    </source>
</evidence>
<comment type="caution">
    <text evidence="3">The sequence shown here is derived from an EMBL/GenBank/DDBJ whole genome shotgun (WGS) entry which is preliminary data.</text>
</comment>
<sequence>MDTPGLPVPSWRKSSFSGSAENCVEVGFVPGAVAVRDSKDKQGPVLAFAASAFAAFLYSAKAGRLRRE</sequence>
<dbReference type="Proteomes" id="UP001500729">
    <property type="component" value="Unassembled WGS sequence"/>
</dbReference>
<name>A0ABN1E1Z6_SACER</name>
<keyword evidence="4" id="KW-1185">Reference proteome</keyword>
<dbReference type="Pfam" id="PF04149">
    <property type="entry name" value="DUF397"/>
    <property type="match status" value="1"/>
</dbReference>
<feature type="domain" description="DUF397" evidence="2">
    <location>
        <begin position="10"/>
        <end position="61"/>
    </location>
</feature>
<dbReference type="RefSeq" id="WP_011874674.1">
    <property type="nucleotide sequence ID" value="NZ_BAAAGS010000074.1"/>
</dbReference>
<evidence type="ECO:0000313" key="4">
    <source>
        <dbReference type="Proteomes" id="UP001500729"/>
    </source>
</evidence>
<keyword evidence="1" id="KW-1133">Transmembrane helix</keyword>
<evidence type="ECO:0000256" key="1">
    <source>
        <dbReference type="SAM" id="Phobius"/>
    </source>
</evidence>
<keyword evidence="1" id="KW-0812">Transmembrane</keyword>
<accession>A0ABN1E1Z6</accession>
<feature type="transmembrane region" description="Helical" evidence="1">
    <location>
        <begin position="43"/>
        <end position="60"/>
    </location>
</feature>
<proteinExistence type="predicted"/>
<reference evidence="3 4" key="1">
    <citation type="journal article" date="2019" name="Int. J. Syst. Evol. Microbiol.">
        <title>The Global Catalogue of Microorganisms (GCM) 10K type strain sequencing project: providing services to taxonomists for standard genome sequencing and annotation.</title>
        <authorList>
            <consortium name="The Broad Institute Genomics Platform"/>
            <consortium name="The Broad Institute Genome Sequencing Center for Infectious Disease"/>
            <person name="Wu L."/>
            <person name="Ma J."/>
        </authorList>
    </citation>
    <scope>NUCLEOTIDE SEQUENCE [LARGE SCALE GENOMIC DNA]</scope>
    <source>
        <strain evidence="3 4">JCM 10303</strain>
    </source>
</reference>
<protein>
    <recommendedName>
        <fullName evidence="2">DUF397 domain-containing protein</fullName>
    </recommendedName>
</protein>
<dbReference type="EMBL" id="BAAAGS010000074">
    <property type="protein sequence ID" value="GAA0557469.1"/>
    <property type="molecule type" value="Genomic_DNA"/>
</dbReference>
<gene>
    <name evidence="3" type="ORF">GCM10009533_63810</name>
</gene>
<dbReference type="InterPro" id="IPR007278">
    <property type="entry name" value="DUF397"/>
</dbReference>
<organism evidence="3 4">
    <name type="scientific">Saccharopolyspora erythraea</name>
    <name type="common">Streptomyces erythraeus</name>
    <dbReference type="NCBI Taxonomy" id="1836"/>
    <lineage>
        <taxon>Bacteria</taxon>
        <taxon>Bacillati</taxon>
        <taxon>Actinomycetota</taxon>
        <taxon>Actinomycetes</taxon>
        <taxon>Pseudonocardiales</taxon>
        <taxon>Pseudonocardiaceae</taxon>
        <taxon>Saccharopolyspora</taxon>
    </lineage>
</organism>